<sequence length="105" mass="12489">MDLIRDHLHAHIATHRKYQFVFSCYQKLGRVMAEWNEGMRRNERSPERNQRSGGRRERGNEKEAEQQHEGYGNGINIILLMARNVHNIIFFRNDLTSYWEVSSVS</sequence>
<dbReference type="AlphaFoldDB" id="A0A4S8M0C4"/>
<protein>
    <submittedName>
        <fullName evidence="2">Uncharacterized protein</fullName>
    </submittedName>
</protein>
<dbReference type="EMBL" id="ML179210">
    <property type="protein sequence ID" value="THU95028.1"/>
    <property type="molecule type" value="Genomic_DNA"/>
</dbReference>
<feature type="region of interest" description="Disordered" evidence="1">
    <location>
        <begin position="36"/>
        <end position="68"/>
    </location>
</feature>
<dbReference type="Proteomes" id="UP000297245">
    <property type="component" value="Unassembled WGS sequence"/>
</dbReference>
<evidence type="ECO:0000256" key="1">
    <source>
        <dbReference type="SAM" id="MobiDB-lite"/>
    </source>
</evidence>
<gene>
    <name evidence="2" type="ORF">K435DRAFT_798443</name>
</gene>
<reference evidence="2 3" key="1">
    <citation type="journal article" date="2019" name="Nat. Ecol. Evol.">
        <title>Megaphylogeny resolves global patterns of mushroom evolution.</title>
        <authorList>
            <person name="Varga T."/>
            <person name="Krizsan K."/>
            <person name="Foldi C."/>
            <person name="Dima B."/>
            <person name="Sanchez-Garcia M."/>
            <person name="Sanchez-Ramirez S."/>
            <person name="Szollosi G.J."/>
            <person name="Szarkandi J.G."/>
            <person name="Papp V."/>
            <person name="Albert L."/>
            <person name="Andreopoulos W."/>
            <person name="Angelini C."/>
            <person name="Antonin V."/>
            <person name="Barry K.W."/>
            <person name="Bougher N.L."/>
            <person name="Buchanan P."/>
            <person name="Buyck B."/>
            <person name="Bense V."/>
            <person name="Catcheside P."/>
            <person name="Chovatia M."/>
            <person name="Cooper J."/>
            <person name="Damon W."/>
            <person name="Desjardin D."/>
            <person name="Finy P."/>
            <person name="Geml J."/>
            <person name="Haridas S."/>
            <person name="Hughes K."/>
            <person name="Justo A."/>
            <person name="Karasinski D."/>
            <person name="Kautmanova I."/>
            <person name="Kiss B."/>
            <person name="Kocsube S."/>
            <person name="Kotiranta H."/>
            <person name="LaButti K.M."/>
            <person name="Lechner B.E."/>
            <person name="Liimatainen K."/>
            <person name="Lipzen A."/>
            <person name="Lukacs Z."/>
            <person name="Mihaltcheva S."/>
            <person name="Morgado L.N."/>
            <person name="Niskanen T."/>
            <person name="Noordeloos M.E."/>
            <person name="Ohm R.A."/>
            <person name="Ortiz-Santana B."/>
            <person name="Ovrebo C."/>
            <person name="Racz N."/>
            <person name="Riley R."/>
            <person name="Savchenko A."/>
            <person name="Shiryaev A."/>
            <person name="Soop K."/>
            <person name="Spirin V."/>
            <person name="Szebenyi C."/>
            <person name="Tomsovsky M."/>
            <person name="Tulloss R.E."/>
            <person name="Uehling J."/>
            <person name="Grigoriev I.V."/>
            <person name="Vagvolgyi C."/>
            <person name="Papp T."/>
            <person name="Martin F.M."/>
            <person name="Miettinen O."/>
            <person name="Hibbett D.S."/>
            <person name="Nagy L.G."/>
        </authorList>
    </citation>
    <scope>NUCLEOTIDE SEQUENCE [LARGE SCALE GENOMIC DNA]</scope>
    <source>
        <strain evidence="2 3">CBS 962.96</strain>
    </source>
</reference>
<evidence type="ECO:0000313" key="3">
    <source>
        <dbReference type="Proteomes" id="UP000297245"/>
    </source>
</evidence>
<feature type="compositionally biased region" description="Basic and acidic residues" evidence="1">
    <location>
        <begin position="37"/>
        <end position="68"/>
    </location>
</feature>
<accession>A0A4S8M0C4</accession>
<evidence type="ECO:0000313" key="2">
    <source>
        <dbReference type="EMBL" id="THU95028.1"/>
    </source>
</evidence>
<proteinExistence type="predicted"/>
<name>A0A4S8M0C4_DENBC</name>
<keyword evidence="3" id="KW-1185">Reference proteome</keyword>
<organism evidence="2 3">
    <name type="scientific">Dendrothele bispora (strain CBS 962.96)</name>
    <dbReference type="NCBI Taxonomy" id="1314807"/>
    <lineage>
        <taxon>Eukaryota</taxon>
        <taxon>Fungi</taxon>
        <taxon>Dikarya</taxon>
        <taxon>Basidiomycota</taxon>
        <taxon>Agaricomycotina</taxon>
        <taxon>Agaricomycetes</taxon>
        <taxon>Agaricomycetidae</taxon>
        <taxon>Agaricales</taxon>
        <taxon>Agaricales incertae sedis</taxon>
        <taxon>Dendrothele</taxon>
    </lineage>
</organism>